<dbReference type="RefSeq" id="WP_157288975.1">
    <property type="nucleotide sequence ID" value="NZ_WQRF01000001.1"/>
</dbReference>
<dbReference type="Proteomes" id="UP000438106">
    <property type="component" value="Unassembled WGS sequence"/>
</dbReference>
<evidence type="ECO:0000313" key="1">
    <source>
        <dbReference type="EMBL" id="MVS97883.1"/>
    </source>
</evidence>
<comment type="caution">
    <text evidence="1">The sequence shown here is derived from an EMBL/GenBank/DDBJ whole genome shotgun (WGS) entry which is preliminary data.</text>
</comment>
<protein>
    <submittedName>
        <fullName evidence="1">Uncharacterized protein</fullName>
    </submittedName>
</protein>
<sequence>MSVVDLKRKISTEWAGQPAAELCLRIVDYLTARSSQQLKMLTFQTLAKAAQRAEVDSDVLTAIQILTSTKLAILDSKAMFVDDDSEEHELTDDEFAEVMRTGEFVHPETGELVPDYARHVFPFFVPTAEFLAEKTDD</sequence>
<name>A0A7X3K2G3_9HYPH</name>
<evidence type="ECO:0000313" key="2">
    <source>
        <dbReference type="Proteomes" id="UP000438106"/>
    </source>
</evidence>
<accession>A0A7X3K2G3</accession>
<proteinExistence type="predicted"/>
<keyword evidence="2" id="KW-1185">Reference proteome</keyword>
<organism evidence="1 2">
    <name type="scientific">Devosia marina</name>
    <dbReference type="NCBI Taxonomy" id="2683198"/>
    <lineage>
        <taxon>Bacteria</taxon>
        <taxon>Pseudomonadati</taxon>
        <taxon>Pseudomonadota</taxon>
        <taxon>Alphaproteobacteria</taxon>
        <taxon>Hyphomicrobiales</taxon>
        <taxon>Devosiaceae</taxon>
        <taxon>Devosia</taxon>
    </lineage>
</organism>
<gene>
    <name evidence="1" type="ORF">GO014_02405</name>
</gene>
<dbReference type="EMBL" id="WQRF01000001">
    <property type="protein sequence ID" value="MVS97883.1"/>
    <property type="molecule type" value="Genomic_DNA"/>
</dbReference>
<dbReference type="AlphaFoldDB" id="A0A7X3K2G3"/>
<reference evidence="1 2" key="1">
    <citation type="submission" date="2019-12" db="EMBL/GenBank/DDBJ databases">
        <title>Devosia maris sp. nov., isolated from the deep seawater.</title>
        <authorList>
            <person name="Liu Y."/>
        </authorList>
    </citation>
    <scope>NUCLEOTIDE SEQUENCE [LARGE SCALE GENOMIC DNA]</scope>
    <source>
        <strain evidence="1 2">L53-10-65</strain>
    </source>
</reference>